<evidence type="ECO:0000259" key="2">
    <source>
        <dbReference type="Pfam" id="PF07715"/>
    </source>
</evidence>
<keyword evidence="1" id="KW-0813">Transport</keyword>
<keyword evidence="1" id="KW-0472">Membrane</keyword>
<dbReference type="SUPFAM" id="SSF56935">
    <property type="entry name" value="Porins"/>
    <property type="match status" value="1"/>
</dbReference>
<name>A0A4Q1BXR4_9BACT</name>
<comment type="caution">
    <text evidence="3">The sequence shown here is derived from an EMBL/GenBank/DDBJ whole genome shotgun (WGS) entry which is preliminary data.</text>
</comment>
<dbReference type="Proteomes" id="UP000289455">
    <property type="component" value="Unassembled WGS sequence"/>
</dbReference>
<evidence type="ECO:0000313" key="4">
    <source>
        <dbReference type="Proteomes" id="UP000289455"/>
    </source>
</evidence>
<dbReference type="NCBIfam" id="TIGR04057">
    <property type="entry name" value="SusC_RagA_signa"/>
    <property type="match status" value="1"/>
</dbReference>
<gene>
    <name evidence="3" type="ORF">ESB04_11010</name>
</gene>
<evidence type="ECO:0000256" key="1">
    <source>
        <dbReference type="PROSITE-ProRule" id="PRU01360"/>
    </source>
</evidence>
<feature type="domain" description="TonB-dependent receptor plug" evidence="2">
    <location>
        <begin position="117"/>
        <end position="215"/>
    </location>
</feature>
<dbReference type="Gene3D" id="2.170.130.10">
    <property type="entry name" value="TonB-dependent receptor, plug domain"/>
    <property type="match status" value="1"/>
</dbReference>
<proteinExistence type="inferred from homology"/>
<dbReference type="InterPro" id="IPR023997">
    <property type="entry name" value="TonB-dep_OMP_SusC/RagA_CS"/>
</dbReference>
<dbReference type="InterPro" id="IPR012910">
    <property type="entry name" value="Plug_dom"/>
</dbReference>
<reference evidence="3 4" key="1">
    <citation type="submission" date="2019-01" db="EMBL/GenBank/DDBJ databases">
        <title>Cytophagaceae bacterium strain CAR-16.</title>
        <authorList>
            <person name="Chen W.-M."/>
        </authorList>
    </citation>
    <scope>NUCLEOTIDE SEQUENCE [LARGE SCALE GENOMIC DNA]</scope>
    <source>
        <strain evidence="3 4">CAR-16</strain>
    </source>
</reference>
<dbReference type="Pfam" id="PF07715">
    <property type="entry name" value="Plug"/>
    <property type="match status" value="1"/>
</dbReference>
<keyword evidence="1" id="KW-0812">Transmembrane</keyword>
<dbReference type="OrthoDB" id="966159at2"/>
<dbReference type="InterPro" id="IPR037066">
    <property type="entry name" value="Plug_dom_sf"/>
</dbReference>
<dbReference type="AlphaFoldDB" id="A0A4Q1BXR4"/>
<dbReference type="InterPro" id="IPR039426">
    <property type="entry name" value="TonB-dep_rcpt-like"/>
</dbReference>
<dbReference type="PROSITE" id="PS52016">
    <property type="entry name" value="TONB_DEPENDENT_REC_3"/>
    <property type="match status" value="1"/>
</dbReference>
<dbReference type="GO" id="GO:0009279">
    <property type="term" value="C:cell outer membrane"/>
    <property type="evidence" value="ECO:0007669"/>
    <property type="project" value="UniProtKB-SubCell"/>
</dbReference>
<keyword evidence="4" id="KW-1185">Reference proteome</keyword>
<accession>A0A4Q1BXR4</accession>
<protein>
    <recommendedName>
        <fullName evidence="2">TonB-dependent receptor plug domain-containing protein</fullName>
    </recommendedName>
</protein>
<comment type="similarity">
    <text evidence="1">Belongs to the TonB-dependent receptor family.</text>
</comment>
<keyword evidence="1" id="KW-0998">Cell outer membrane</keyword>
<organism evidence="3 4">
    <name type="scientific">Aquirufa rosea</name>
    <dbReference type="NCBI Taxonomy" id="2509241"/>
    <lineage>
        <taxon>Bacteria</taxon>
        <taxon>Pseudomonadati</taxon>
        <taxon>Bacteroidota</taxon>
        <taxon>Cytophagia</taxon>
        <taxon>Cytophagales</taxon>
        <taxon>Flectobacillaceae</taxon>
        <taxon>Aquirufa</taxon>
    </lineage>
</organism>
<dbReference type="EMBL" id="SDHY01000007">
    <property type="protein sequence ID" value="RXK47200.1"/>
    <property type="molecule type" value="Genomic_DNA"/>
</dbReference>
<keyword evidence="1" id="KW-1134">Transmembrane beta strand</keyword>
<evidence type="ECO:0000313" key="3">
    <source>
        <dbReference type="EMBL" id="RXK47200.1"/>
    </source>
</evidence>
<sequence length="271" mass="29313">MSGQTASSPQEIIQILNRYFSKTTSSSALNGKSQALEASRTFSIRRDSLFVFLYDPMDVFTKGPFYDTTVIPIQQIQQIKIQKSRNNAGQLGIGIEFIQKSFTGIPSKEKSKDNGAPAVISDKNLANVNAASVNQKLIGQVAGVTVGNDNSPGGATMVRIRGYGSINSNSPLYVVDDVPVTGNLNSINPNDIESVQVLKDPSLTAIYGVRGANGVVLIKTKKGGVSSGITTDLPRDLELSYTLWTWGKAAGDFNKSEDKIKLKKFLERDFN</sequence>
<comment type="subcellular location">
    <subcellularLocation>
        <location evidence="1">Cell outer membrane</location>
        <topology evidence="1">Multi-pass membrane protein</topology>
    </subcellularLocation>
</comment>